<dbReference type="SUPFAM" id="SSF53098">
    <property type="entry name" value="Ribonuclease H-like"/>
    <property type="match status" value="1"/>
</dbReference>
<gene>
    <name evidence="2" type="ORF">S12H4_51202</name>
</gene>
<dbReference type="EMBL" id="BARW01032336">
    <property type="protein sequence ID" value="GAJ12130.1"/>
    <property type="molecule type" value="Genomic_DNA"/>
</dbReference>
<evidence type="ECO:0000313" key="2">
    <source>
        <dbReference type="EMBL" id="GAJ12130.1"/>
    </source>
</evidence>
<evidence type="ECO:0000259" key="1">
    <source>
        <dbReference type="Pfam" id="PF13683"/>
    </source>
</evidence>
<dbReference type="InterPro" id="IPR012337">
    <property type="entry name" value="RNaseH-like_sf"/>
</dbReference>
<comment type="caution">
    <text evidence="2">The sequence shown here is derived from an EMBL/GenBank/DDBJ whole genome shotgun (WGS) entry which is preliminary data.</text>
</comment>
<dbReference type="AlphaFoldDB" id="X1VRJ4"/>
<reference evidence="2" key="1">
    <citation type="journal article" date="2014" name="Front. Microbiol.">
        <title>High frequency of phylogenetically diverse reductive dehalogenase-homologous genes in deep subseafloor sedimentary metagenomes.</title>
        <authorList>
            <person name="Kawai M."/>
            <person name="Futagami T."/>
            <person name="Toyoda A."/>
            <person name="Takaki Y."/>
            <person name="Nishi S."/>
            <person name="Hori S."/>
            <person name="Arai W."/>
            <person name="Tsubouchi T."/>
            <person name="Morono Y."/>
            <person name="Uchiyama I."/>
            <person name="Ito T."/>
            <person name="Fujiyama A."/>
            <person name="Inagaki F."/>
            <person name="Takami H."/>
        </authorList>
    </citation>
    <scope>NUCLEOTIDE SEQUENCE</scope>
    <source>
        <strain evidence="2">Expedition CK06-06</strain>
    </source>
</reference>
<feature type="domain" description="Integrase catalytic" evidence="1">
    <location>
        <begin position="22"/>
        <end position="66"/>
    </location>
</feature>
<proteinExistence type="predicted"/>
<protein>
    <recommendedName>
        <fullName evidence="1">Integrase catalytic domain-containing protein</fullName>
    </recommendedName>
</protein>
<dbReference type="Pfam" id="PF13683">
    <property type="entry name" value="rve_3"/>
    <property type="match status" value="1"/>
</dbReference>
<name>X1VRJ4_9ZZZZ</name>
<dbReference type="InterPro" id="IPR001584">
    <property type="entry name" value="Integrase_cat-core"/>
</dbReference>
<sequence>MQLNIQGCLWASAPGVPAYGIWRSVKYEEVYMKDYQTPEEAYRGLEGYFEFYNTERLHQALNYGTPQEAYQQGAGKYHYENAEHHLISA</sequence>
<accession>X1VRJ4</accession>
<organism evidence="2">
    <name type="scientific">marine sediment metagenome</name>
    <dbReference type="NCBI Taxonomy" id="412755"/>
    <lineage>
        <taxon>unclassified sequences</taxon>
        <taxon>metagenomes</taxon>
        <taxon>ecological metagenomes</taxon>
    </lineage>
</organism>
<dbReference type="GO" id="GO:0015074">
    <property type="term" value="P:DNA integration"/>
    <property type="evidence" value="ECO:0007669"/>
    <property type="project" value="InterPro"/>
</dbReference>